<comment type="caution">
    <text evidence="1">The sequence shown here is derived from an EMBL/GenBank/DDBJ whole genome shotgun (WGS) entry which is preliminary data.</text>
</comment>
<sequence length="158" mass="18231">MDGMGIVRMGELGRLEDNLESEEARFRSHLDTVSSINRTFIERTLSEHLDASLSLNYDPLELQSLSRFFVDSMRALDEDTSIILPYSRLLGAEQRQSQLDEATSRFQNRLNEFTLNSVLVHSSHGSMVENKVKALEEKVREFDQRIRALEDRLRTLEA</sequence>
<dbReference type="EMBL" id="CAJMWZ010004533">
    <property type="protein sequence ID" value="CAE6491089.1"/>
    <property type="molecule type" value="Genomic_DNA"/>
</dbReference>
<evidence type="ECO:0000313" key="2">
    <source>
        <dbReference type="Proteomes" id="UP000663850"/>
    </source>
</evidence>
<dbReference type="AlphaFoldDB" id="A0A8H3CQP0"/>
<dbReference type="Gene3D" id="1.20.5.170">
    <property type="match status" value="1"/>
</dbReference>
<evidence type="ECO:0000313" key="1">
    <source>
        <dbReference type="EMBL" id="CAE6491089.1"/>
    </source>
</evidence>
<accession>A0A8H3CQP0</accession>
<protein>
    <submittedName>
        <fullName evidence="1">Uncharacterized protein</fullName>
    </submittedName>
</protein>
<name>A0A8H3CQP0_9AGAM</name>
<gene>
    <name evidence="1" type="ORF">RDB_LOCUS84475</name>
</gene>
<organism evidence="1 2">
    <name type="scientific">Rhizoctonia solani</name>
    <dbReference type="NCBI Taxonomy" id="456999"/>
    <lineage>
        <taxon>Eukaryota</taxon>
        <taxon>Fungi</taxon>
        <taxon>Dikarya</taxon>
        <taxon>Basidiomycota</taxon>
        <taxon>Agaricomycotina</taxon>
        <taxon>Agaricomycetes</taxon>
        <taxon>Cantharellales</taxon>
        <taxon>Ceratobasidiaceae</taxon>
        <taxon>Rhizoctonia</taxon>
    </lineage>
</organism>
<proteinExistence type="predicted"/>
<reference evidence="1" key="1">
    <citation type="submission" date="2021-01" db="EMBL/GenBank/DDBJ databases">
        <authorList>
            <person name="Kaushik A."/>
        </authorList>
    </citation>
    <scope>NUCLEOTIDE SEQUENCE</scope>
    <source>
        <strain evidence="1">Type strain: AG8-Rh-89/</strain>
    </source>
</reference>
<dbReference type="Proteomes" id="UP000663850">
    <property type="component" value="Unassembled WGS sequence"/>
</dbReference>